<sequence length="228" mass="26321">MLQKISTNSHSYANNISKKISRKGIYSFLENEFDQIQAKEKVLNIGAGGDIGLLLKKYAHKNDFQIVSFDIDERTKPDIVGDICTHNFNCKDFFDFIVVCEVLEHVSAPHLAIEQIYTLLKQNGKLILTVPFIFPIHCRPYDYYRFTKYGLKILLKNFRNLNIVERNSWADAIHVLIIRLVKEKKKSTKIIAPFLIIFSYLFIPLNLLLSKLISSDFITTGYLVTAKK</sequence>
<dbReference type="AlphaFoldDB" id="A0A1U7HYZ3"/>
<comment type="caution">
    <text evidence="2">The sequence shown here is derived from an EMBL/GenBank/DDBJ whole genome shotgun (WGS) entry which is preliminary data.</text>
</comment>
<dbReference type="Pfam" id="PF13489">
    <property type="entry name" value="Methyltransf_23"/>
    <property type="match status" value="1"/>
</dbReference>
<keyword evidence="3" id="KW-1185">Reference proteome</keyword>
<dbReference type="Proteomes" id="UP000185984">
    <property type="component" value="Unassembled WGS sequence"/>
</dbReference>
<dbReference type="RefSeq" id="WP_073547954.1">
    <property type="nucleotide sequence ID" value="NZ_CAWMVK010000012.1"/>
</dbReference>
<evidence type="ECO:0000313" key="2">
    <source>
        <dbReference type="EMBL" id="OKH28799.1"/>
    </source>
</evidence>
<proteinExistence type="predicted"/>
<dbReference type="OrthoDB" id="421066at2"/>
<keyword evidence="1" id="KW-1133">Transmembrane helix</keyword>
<reference evidence="2 3" key="1">
    <citation type="submission" date="2016-11" db="EMBL/GenBank/DDBJ databases">
        <title>Draft Genome Sequences of Nine Cyanobacterial Strains from Diverse Habitats.</title>
        <authorList>
            <person name="Zhu T."/>
            <person name="Hou S."/>
            <person name="Lu X."/>
            <person name="Hess W.R."/>
        </authorList>
    </citation>
    <scope>NUCLEOTIDE SEQUENCE [LARGE SCALE GENOMIC DNA]</scope>
    <source>
        <strain evidence="2 3">5.2 s.c.1</strain>
    </source>
</reference>
<evidence type="ECO:0008006" key="4">
    <source>
        <dbReference type="Google" id="ProtNLM"/>
    </source>
</evidence>
<name>A0A1U7HYZ3_9CHRO</name>
<keyword evidence="1" id="KW-0812">Transmembrane</keyword>
<dbReference type="InterPro" id="IPR029063">
    <property type="entry name" value="SAM-dependent_MTases_sf"/>
</dbReference>
<protein>
    <recommendedName>
        <fullName evidence="4">Methyltransferase type 11</fullName>
    </recommendedName>
</protein>
<evidence type="ECO:0000313" key="3">
    <source>
        <dbReference type="Proteomes" id="UP000185984"/>
    </source>
</evidence>
<dbReference type="EMBL" id="MRCC01000002">
    <property type="protein sequence ID" value="OKH28799.1"/>
    <property type="molecule type" value="Genomic_DNA"/>
</dbReference>
<dbReference type="SUPFAM" id="SSF53335">
    <property type="entry name" value="S-adenosyl-L-methionine-dependent methyltransferases"/>
    <property type="match status" value="1"/>
</dbReference>
<evidence type="ECO:0000256" key="1">
    <source>
        <dbReference type="SAM" id="Phobius"/>
    </source>
</evidence>
<keyword evidence="1" id="KW-0472">Membrane</keyword>
<organism evidence="2 3">
    <name type="scientific">Chroogloeocystis siderophila 5.2 s.c.1</name>
    <dbReference type="NCBI Taxonomy" id="247279"/>
    <lineage>
        <taxon>Bacteria</taxon>
        <taxon>Bacillati</taxon>
        <taxon>Cyanobacteriota</taxon>
        <taxon>Cyanophyceae</taxon>
        <taxon>Oscillatoriophycideae</taxon>
        <taxon>Chroococcales</taxon>
        <taxon>Chroococcaceae</taxon>
        <taxon>Chroogloeocystis</taxon>
    </lineage>
</organism>
<gene>
    <name evidence="2" type="ORF">NIES1031_02560</name>
</gene>
<dbReference type="STRING" id="247279.NIES1031_02560"/>
<dbReference type="Gene3D" id="3.40.50.150">
    <property type="entry name" value="Vaccinia Virus protein VP39"/>
    <property type="match status" value="1"/>
</dbReference>
<accession>A0A1U7HYZ3</accession>
<feature type="transmembrane region" description="Helical" evidence="1">
    <location>
        <begin position="190"/>
        <end position="209"/>
    </location>
</feature>
<dbReference type="CDD" id="cd02440">
    <property type="entry name" value="AdoMet_MTases"/>
    <property type="match status" value="1"/>
</dbReference>